<dbReference type="HOGENOM" id="CLU_153734_0_0_3"/>
<sequence length="138" mass="15236">MSVMKVKQRIVWTITTLVMGTGLISTSANAQPPSQGDITGTNIWNNTAPIFDQDGELDPAILENARRLDQALEEAAEGCCNAVQPEAPRRFAREPGNPNPACADCLELNRLVEETEIFLDEVNRTQGARVNTSRNRLW</sequence>
<evidence type="ECO:0000256" key="1">
    <source>
        <dbReference type="SAM" id="SignalP"/>
    </source>
</evidence>
<reference evidence="2 3" key="1">
    <citation type="submission" date="2008-07" db="EMBL/GenBank/DDBJ databases">
        <authorList>
            <person name="Tandeau de Marsac N."/>
            <person name="Ferriera S."/>
            <person name="Johnson J."/>
            <person name="Kravitz S."/>
            <person name="Beeson K."/>
            <person name="Sutton G."/>
            <person name="Rogers Y.-H."/>
            <person name="Friedman R."/>
            <person name="Frazier M."/>
            <person name="Venter J.C."/>
        </authorList>
    </citation>
    <scope>NUCLEOTIDE SEQUENCE [LARGE SCALE GENOMIC DNA]</scope>
    <source>
        <strain evidence="2 3">PCC 7420</strain>
    </source>
</reference>
<keyword evidence="3" id="KW-1185">Reference proteome</keyword>
<feature type="signal peptide" evidence="1">
    <location>
        <begin position="1"/>
        <end position="30"/>
    </location>
</feature>
<dbReference type="eggNOG" id="ENOG5033CEM">
    <property type="taxonomic scope" value="Bacteria"/>
</dbReference>
<evidence type="ECO:0000313" key="2">
    <source>
        <dbReference type="EMBL" id="EDX77420.1"/>
    </source>
</evidence>
<dbReference type="EMBL" id="DS989844">
    <property type="protein sequence ID" value="EDX77420.1"/>
    <property type="molecule type" value="Genomic_DNA"/>
</dbReference>
<keyword evidence="1" id="KW-0732">Signal</keyword>
<name>B4VL95_9CYAN</name>
<feature type="chain" id="PRO_5002825601" evidence="1">
    <location>
        <begin position="31"/>
        <end position="138"/>
    </location>
</feature>
<evidence type="ECO:0000313" key="3">
    <source>
        <dbReference type="Proteomes" id="UP000003835"/>
    </source>
</evidence>
<dbReference type="AlphaFoldDB" id="B4VL95"/>
<gene>
    <name evidence="2" type="ORF">MC7420_557</name>
</gene>
<protein>
    <submittedName>
        <fullName evidence="2">Uncharacterized protein</fullName>
    </submittedName>
</protein>
<accession>B4VL95</accession>
<proteinExistence type="predicted"/>
<dbReference type="Proteomes" id="UP000003835">
    <property type="component" value="Unassembled WGS sequence"/>
</dbReference>
<organism evidence="2 3">
    <name type="scientific">Coleofasciculus chthonoplastes PCC 7420</name>
    <dbReference type="NCBI Taxonomy" id="118168"/>
    <lineage>
        <taxon>Bacteria</taxon>
        <taxon>Bacillati</taxon>
        <taxon>Cyanobacteriota</taxon>
        <taxon>Cyanophyceae</taxon>
        <taxon>Coleofasciculales</taxon>
        <taxon>Coleofasciculaceae</taxon>
        <taxon>Coleofasciculus</taxon>
    </lineage>
</organism>